<keyword evidence="5" id="KW-0732">Signal</keyword>
<keyword evidence="6 13" id="KW-0547">Nucleotide-binding</keyword>
<feature type="domain" description="CCHC-type" evidence="16">
    <location>
        <begin position="117"/>
        <end position="131"/>
    </location>
</feature>
<dbReference type="EMBL" id="VAHF01000003">
    <property type="protein sequence ID" value="TXG67259.1"/>
    <property type="molecule type" value="Genomic_DNA"/>
</dbReference>
<evidence type="ECO:0000256" key="7">
    <source>
        <dbReference type="ARBA" id="ARBA00022777"/>
    </source>
</evidence>
<dbReference type="Gene3D" id="4.10.60.10">
    <property type="entry name" value="Zinc finger, CCHC-type"/>
    <property type="match status" value="1"/>
</dbReference>
<dbReference type="GO" id="GO:0016020">
    <property type="term" value="C:membrane"/>
    <property type="evidence" value="ECO:0007669"/>
    <property type="project" value="UniProtKB-SubCell"/>
</dbReference>
<evidence type="ECO:0000256" key="1">
    <source>
        <dbReference type="ARBA" id="ARBA00004479"/>
    </source>
</evidence>
<dbReference type="PROSITE" id="PS50011">
    <property type="entry name" value="PROTEIN_KINASE_DOM"/>
    <property type="match status" value="1"/>
</dbReference>
<evidence type="ECO:0000259" key="15">
    <source>
        <dbReference type="PROSITE" id="PS50011"/>
    </source>
</evidence>
<evidence type="ECO:0000259" key="16">
    <source>
        <dbReference type="PROSITE" id="PS50158"/>
    </source>
</evidence>
<keyword evidence="8 13" id="KW-0067">ATP-binding</keyword>
<dbReference type="Gene3D" id="1.10.510.10">
    <property type="entry name" value="Transferase(Phosphotransferase) domain 1"/>
    <property type="match status" value="1"/>
</dbReference>
<dbReference type="PANTHER" id="PTHR27009">
    <property type="entry name" value="RUST RESISTANCE KINASE LR10-RELATED"/>
    <property type="match status" value="1"/>
</dbReference>
<dbReference type="GO" id="GO:0008270">
    <property type="term" value="F:zinc ion binding"/>
    <property type="evidence" value="ECO:0007669"/>
    <property type="project" value="UniProtKB-KW"/>
</dbReference>
<keyword evidence="11" id="KW-0325">Glycoprotein</keyword>
<dbReference type="Gene3D" id="3.30.200.20">
    <property type="entry name" value="Phosphorylase Kinase, domain 1"/>
    <property type="match status" value="1"/>
</dbReference>
<feature type="compositionally biased region" description="Polar residues" evidence="14">
    <location>
        <begin position="1069"/>
        <end position="1087"/>
    </location>
</feature>
<keyword evidence="12" id="KW-0479">Metal-binding</keyword>
<dbReference type="SMART" id="SM00343">
    <property type="entry name" value="ZnF_C2HC"/>
    <property type="match status" value="1"/>
</dbReference>
<dbReference type="Pfam" id="PF22936">
    <property type="entry name" value="Pol_BBD"/>
    <property type="match status" value="1"/>
</dbReference>
<dbReference type="PROSITE" id="PS00107">
    <property type="entry name" value="PROTEIN_KINASE_ATP"/>
    <property type="match status" value="1"/>
</dbReference>
<proteinExistence type="predicted"/>
<keyword evidence="7" id="KW-0418">Kinase</keyword>
<evidence type="ECO:0008006" key="19">
    <source>
        <dbReference type="Google" id="ProtNLM"/>
    </source>
</evidence>
<evidence type="ECO:0000256" key="4">
    <source>
        <dbReference type="ARBA" id="ARBA00022692"/>
    </source>
</evidence>
<evidence type="ECO:0000313" key="17">
    <source>
        <dbReference type="EMBL" id="TXG67259.1"/>
    </source>
</evidence>
<dbReference type="InterPro" id="IPR036875">
    <property type="entry name" value="Znf_CCHC_sf"/>
</dbReference>
<organism evidence="17 18">
    <name type="scientific">Acer yangbiense</name>
    <dbReference type="NCBI Taxonomy" id="1000413"/>
    <lineage>
        <taxon>Eukaryota</taxon>
        <taxon>Viridiplantae</taxon>
        <taxon>Streptophyta</taxon>
        <taxon>Embryophyta</taxon>
        <taxon>Tracheophyta</taxon>
        <taxon>Spermatophyta</taxon>
        <taxon>Magnoliopsida</taxon>
        <taxon>eudicotyledons</taxon>
        <taxon>Gunneridae</taxon>
        <taxon>Pentapetalae</taxon>
        <taxon>rosids</taxon>
        <taxon>malvids</taxon>
        <taxon>Sapindales</taxon>
        <taxon>Sapindaceae</taxon>
        <taxon>Hippocastanoideae</taxon>
        <taxon>Acereae</taxon>
        <taxon>Acer</taxon>
    </lineage>
</organism>
<dbReference type="InterPro" id="IPR000719">
    <property type="entry name" value="Prot_kinase_dom"/>
</dbReference>
<feature type="compositionally biased region" description="Basic and acidic residues" evidence="14">
    <location>
        <begin position="430"/>
        <end position="439"/>
    </location>
</feature>
<feature type="region of interest" description="Disordered" evidence="14">
    <location>
        <begin position="132"/>
        <end position="158"/>
    </location>
</feature>
<evidence type="ECO:0000256" key="13">
    <source>
        <dbReference type="PROSITE-ProRule" id="PRU10141"/>
    </source>
</evidence>
<evidence type="ECO:0000313" key="18">
    <source>
        <dbReference type="Proteomes" id="UP000323000"/>
    </source>
</evidence>
<dbReference type="GO" id="GO:0004674">
    <property type="term" value="F:protein serine/threonine kinase activity"/>
    <property type="evidence" value="ECO:0007669"/>
    <property type="project" value="UniProtKB-KW"/>
</dbReference>
<dbReference type="GO" id="GO:0005524">
    <property type="term" value="F:ATP binding"/>
    <property type="evidence" value="ECO:0007669"/>
    <property type="project" value="UniProtKB-UniRule"/>
</dbReference>
<feature type="compositionally biased region" description="Polar residues" evidence="14">
    <location>
        <begin position="144"/>
        <end position="157"/>
    </location>
</feature>
<dbReference type="CDD" id="cd14066">
    <property type="entry name" value="STKc_IRAK"/>
    <property type="match status" value="1"/>
</dbReference>
<dbReference type="OrthoDB" id="1742531at2759"/>
<keyword evidence="12" id="KW-0862">Zinc</keyword>
<feature type="region of interest" description="Disordered" evidence="14">
    <location>
        <begin position="384"/>
        <end position="439"/>
    </location>
</feature>
<dbReference type="SUPFAM" id="SSF57756">
    <property type="entry name" value="Retrovirus zinc finger-like domains"/>
    <property type="match status" value="1"/>
</dbReference>
<dbReference type="InterPro" id="IPR011009">
    <property type="entry name" value="Kinase-like_dom_sf"/>
</dbReference>
<feature type="compositionally biased region" description="Basic and acidic residues" evidence="14">
    <location>
        <begin position="384"/>
        <end position="403"/>
    </location>
</feature>
<comment type="caution">
    <text evidence="17">The sequence shown here is derived from an EMBL/GenBank/DDBJ whole genome shotgun (WGS) entry which is preliminary data.</text>
</comment>
<dbReference type="InterPro" id="IPR025724">
    <property type="entry name" value="GAG-pre-integrase_dom"/>
</dbReference>
<evidence type="ECO:0000256" key="2">
    <source>
        <dbReference type="ARBA" id="ARBA00022527"/>
    </source>
</evidence>
<evidence type="ECO:0000256" key="11">
    <source>
        <dbReference type="ARBA" id="ARBA00023180"/>
    </source>
</evidence>
<feature type="compositionally biased region" description="Basic and acidic residues" evidence="14">
    <location>
        <begin position="132"/>
        <end position="143"/>
    </location>
</feature>
<keyword evidence="3" id="KW-0808">Transferase</keyword>
<feature type="region of interest" description="Disordered" evidence="14">
    <location>
        <begin position="68"/>
        <end position="117"/>
    </location>
</feature>
<gene>
    <name evidence="17" type="ORF">EZV62_008534</name>
</gene>
<feature type="compositionally biased region" description="Acidic residues" evidence="14">
    <location>
        <begin position="405"/>
        <end position="415"/>
    </location>
</feature>
<dbReference type="GO" id="GO:0030247">
    <property type="term" value="F:polysaccharide binding"/>
    <property type="evidence" value="ECO:0007669"/>
    <property type="project" value="InterPro"/>
</dbReference>
<reference evidence="18" key="1">
    <citation type="journal article" date="2019" name="Gigascience">
        <title>De novo genome assembly of the endangered Acer yangbiense, a plant species with extremely small populations endemic to Yunnan Province, China.</title>
        <authorList>
            <person name="Yang J."/>
            <person name="Wariss H.M."/>
            <person name="Tao L."/>
            <person name="Zhang R."/>
            <person name="Yun Q."/>
            <person name="Hollingsworth P."/>
            <person name="Dao Z."/>
            <person name="Luo G."/>
            <person name="Guo H."/>
            <person name="Ma Y."/>
            <person name="Sun W."/>
        </authorList>
    </citation>
    <scope>NUCLEOTIDE SEQUENCE [LARGE SCALE GENOMIC DNA]</scope>
    <source>
        <strain evidence="18">cv. Malutang</strain>
    </source>
</reference>
<keyword evidence="10" id="KW-0472">Membrane</keyword>
<keyword evidence="9" id="KW-1133">Transmembrane helix</keyword>
<evidence type="ECO:0000256" key="10">
    <source>
        <dbReference type="ARBA" id="ARBA00023136"/>
    </source>
</evidence>
<evidence type="ECO:0000256" key="5">
    <source>
        <dbReference type="ARBA" id="ARBA00022729"/>
    </source>
</evidence>
<dbReference type="SUPFAM" id="SSF56112">
    <property type="entry name" value="Protein kinase-like (PK-like)"/>
    <property type="match status" value="1"/>
</dbReference>
<name>A0A5C7IE83_9ROSI</name>
<dbReference type="InterPro" id="IPR001878">
    <property type="entry name" value="Znf_CCHC"/>
</dbReference>
<comment type="subcellular location">
    <subcellularLocation>
        <location evidence="1">Membrane</location>
        <topology evidence="1">Single-pass type I membrane protein</topology>
    </subcellularLocation>
</comment>
<evidence type="ECO:0000256" key="8">
    <source>
        <dbReference type="ARBA" id="ARBA00022840"/>
    </source>
</evidence>
<dbReference type="InterPro" id="IPR008271">
    <property type="entry name" value="Ser/Thr_kinase_AS"/>
</dbReference>
<evidence type="ECO:0000256" key="14">
    <source>
        <dbReference type="SAM" id="MobiDB-lite"/>
    </source>
</evidence>
<dbReference type="PROSITE" id="PS50158">
    <property type="entry name" value="ZF_CCHC"/>
    <property type="match status" value="1"/>
</dbReference>
<keyword evidence="12" id="KW-0863">Zinc-finger</keyword>
<sequence length="1105" mass="125063">MTNHINIMNTLFSQLTELGHKIEENERAELLLQSLPDSYDQLIINLTNNILVEYLVFDDVAAAVLEEESRRKNKEDRSKGSQQAEALTMTRGRSTERGPSGSHNHGRSKSRSRKNVKCYSCGKKGHVKSECWHNKKKSGDNRAPESSSSQGCVASTSDDGEVLYSKGNTVAESRKRFTDVWLLDSAATWHMTSRREWFHKYEPVYGGSVFMGNDHALEIAGIGTIKIKMHDGTIRTIQEVGHVKGLKKNLLSLGQLDDLGCKTQIENGILKIVRGALVVMKAEKITSNLYMLKGETLQEADSCVASNNHGEESTIIWHRKLGHISERGLKILSDQNLLPGLKSVNLPFCEHCVTIKGYRLWDPTAHKVVISRDVIFVEDQLQKEEDNITSKENSETTDVHMENNQEQEDSVSSEAEPEHETQVPDEPEAPEVRRSTRERRPPLWHSEYVTESNVAYCLLTEDGEPLTFHEARNRIMRREESSNFLAFLFSLLIFLFVRDVQARKLQQIQCSTSSCGDIKNISYPFRLKNDPAGCGDSRFELSCESNKTILEYHSGMYYVKNISYDDRIITVVDVKLANGSCGLPQKSLTRIKIKEYTDYRYNIEYSREYFDHFTYASFVRCSSKISDPTYRSLPCLNIGNQSYVYVRYGGNISIYDIPESCSFNSMVPILDIRKVSADDNPSYETIQKLLQSGFDLKWCMYCGSDGKYADLQNLIMDTITPTKFSVAFDVLPAGTLLTPGLIFYPPICRFLFPFDNVEKFLYNQQSWMPKRYSFIEIIAITNHFGDKLGQGGFGSVYKGQLLNGTLVAVKVLANSKFSGEEFINEVSTIGRIHHTNVVQLLGFCSEGSKRSLVYEYMPNGSLDRHIFSKKGNDQAFRWERLHEIALGTARGIEYLHNGCDVCILHFDIKPHNILLDHNFIPKVADFGLAKFHPKENDFICMSATRGTIGYIAPELISRNFGIVSCKSDVYSFGMLLLEMAGGRRNSFAKATRSSKAYFPSWVYDQMIKGGDLELRNASEIEGVIARKLCIIGLWCIQVKATDRPSITKVMEMLEGSIDDLQMPPKPFFASSSKQSSTREIQSDSSTELLEYESIEECSNDDTYDV</sequence>
<evidence type="ECO:0000256" key="3">
    <source>
        <dbReference type="ARBA" id="ARBA00022679"/>
    </source>
</evidence>
<feature type="domain" description="Protein kinase" evidence="15">
    <location>
        <begin position="782"/>
        <end position="1068"/>
    </location>
</feature>
<dbReference type="Pfam" id="PF13976">
    <property type="entry name" value="gag_pre-integrs"/>
    <property type="match status" value="1"/>
</dbReference>
<feature type="binding site" evidence="13">
    <location>
        <position position="810"/>
    </location>
    <ligand>
        <name>ATP</name>
        <dbReference type="ChEBI" id="CHEBI:30616"/>
    </ligand>
</feature>
<feature type="region of interest" description="Disordered" evidence="14">
    <location>
        <begin position="1065"/>
        <end position="1087"/>
    </location>
</feature>
<keyword evidence="2" id="KW-0723">Serine/threonine-protein kinase</keyword>
<protein>
    <recommendedName>
        <fullName evidence="19">Protein kinase domain-containing protein</fullName>
    </recommendedName>
</protein>
<dbReference type="InterPro" id="IPR045874">
    <property type="entry name" value="LRK10/LRL21-25-like"/>
</dbReference>
<keyword evidence="18" id="KW-1185">Reference proteome</keyword>
<dbReference type="FunFam" id="1.10.510.10:FF:000590">
    <property type="entry name" value="PR5-like receptor kinase"/>
    <property type="match status" value="1"/>
</dbReference>
<evidence type="ECO:0000256" key="9">
    <source>
        <dbReference type="ARBA" id="ARBA00022989"/>
    </source>
</evidence>
<feature type="compositionally biased region" description="Basic and acidic residues" evidence="14">
    <location>
        <begin position="68"/>
        <end position="79"/>
    </location>
</feature>
<accession>A0A5C7IE83</accession>
<dbReference type="Proteomes" id="UP000323000">
    <property type="component" value="Chromosome 3"/>
</dbReference>
<dbReference type="GO" id="GO:0003676">
    <property type="term" value="F:nucleic acid binding"/>
    <property type="evidence" value="ECO:0007669"/>
    <property type="project" value="InterPro"/>
</dbReference>
<dbReference type="Pfam" id="PF00069">
    <property type="entry name" value="Pkinase"/>
    <property type="match status" value="1"/>
</dbReference>
<evidence type="ECO:0000256" key="6">
    <source>
        <dbReference type="ARBA" id="ARBA00022741"/>
    </source>
</evidence>
<keyword evidence="4" id="KW-0812">Transmembrane</keyword>
<dbReference type="SMART" id="SM00220">
    <property type="entry name" value="S_TKc"/>
    <property type="match status" value="1"/>
</dbReference>
<dbReference type="FunFam" id="3.30.200.20:FF:000178">
    <property type="entry name" value="serine/threonine-protein kinase PBS1-like"/>
    <property type="match status" value="1"/>
</dbReference>
<feature type="compositionally biased region" description="Basic residues" evidence="14">
    <location>
        <begin position="104"/>
        <end position="116"/>
    </location>
</feature>
<evidence type="ECO:0000256" key="12">
    <source>
        <dbReference type="PROSITE-ProRule" id="PRU00047"/>
    </source>
</evidence>
<dbReference type="Pfam" id="PF13947">
    <property type="entry name" value="GUB_WAK_bind"/>
    <property type="match status" value="1"/>
</dbReference>
<dbReference type="Pfam" id="PF14223">
    <property type="entry name" value="Retrotran_gag_2"/>
    <property type="match status" value="1"/>
</dbReference>
<dbReference type="PROSITE" id="PS00108">
    <property type="entry name" value="PROTEIN_KINASE_ST"/>
    <property type="match status" value="1"/>
</dbReference>
<dbReference type="AlphaFoldDB" id="A0A5C7IE83"/>
<dbReference type="InterPro" id="IPR054722">
    <property type="entry name" value="PolX-like_BBD"/>
</dbReference>
<dbReference type="InterPro" id="IPR017441">
    <property type="entry name" value="Protein_kinase_ATP_BS"/>
</dbReference>
<dbReference type="InterPro" id="IPR025287">
    <property type="entry name" value="WAK_GUB"/>
</dbReference>